<accession>E2NBI3</accession>
<sequence>MFHKTIPELYLLRTNLVLSSCRGTSEWRMYGASTVQTTSRHVAE</sequence>
<comment type="caution">
    <text evidence="1">The sequence shown here is derived from an EMBL/GenBank/DDBJ whole genome shotgun (WGS) entry which is preliminary data.</text>
</comment>
<organism evidence="1 2">
    <name type="scientific">Bacteroides cellulosilyticus DSM 14838</name>
    <dbReference type="NCBI Taxonomy" id="537012"/>
    <lineage>
        <taxon>Bacteria</taxon>
        <taxon>Pseudomonadati</taxon>
        <taxon>Bacteroidota</taxon>
        <taxon>Bacteroidia</taxon>
        <taxon>Bacteroidales</taxon>
        <taxon>Bacteroidaceae</taxon>
        <taxon>Bacteroides</taxon>
    </lineage>
</organism>
<dbReference type="EMBL" id="ACCH01000134">
    <property type="protein sequence ID" value="EEF90727.1"/>
    <property type="molecule type" value="Genomic_DNA"/>
</dbReference>
<protein>
    <submittedName>
        <fullName evidence="1">Uncharacterized protein</fullName>
    </submittedName>
</protein>
<gene>
    <name evidence="1" type="ORF">BACCELL_01640</name>
</gene>
<dbReference type="Proteomes" id="UP000003711">
    <property type="component" value="Unassembled WGS sequence"/>
</dbReference>
<name>E2NBI3_9BACE</name>
<dbReference type="HOGENOM" id="CLU_3212147_0_0_10"/>
<evidence type="ECO:0000313" key="2">
    <source>
        <dbReference type="Proteomes" id="UP000003711"/>
    </source>
</evidence>
<evidence type="ECO:0000313" key="1">
    <source>
        <dbReference type="EMBL" id="EEF90727.1"/>
    </source>
</evidence>
<reference evidence="1 2" key="1">
    <citation type="submission" date="2008-12" db="EMBL/GenBank/DDBJ databases">
        <authorList>
            <person name="Fulton L."/>
            <person name="Clifton S."/>
            <person name="Fulton B."/>
            <person name="Xu J."/>
            <person name="Minx P."/>
            <person name="Pepin K.H."/>
            <person name="Johnson M."/>
            <person name="Bhonagiri V."/>
            <person name="Nash W.E."/>
            <person name="Mardis E.R."/>
            <person name="Wilson R.K."/>
        </authorList>
    </citation>
    <scope>NUCLEOTIDE SEQUENCE [LARGE SCALE GENOMIC DNA]</scope>
    <source>
        <strain evidence="1 2">DSM 14838</strain>
    </source>
</reference>
<proteinExistence type="predicted"/>
<reference evidence="1 2" key="2">
    <citation type="submission" date="2009-01" db="EMBL/GenBank/DDBJ databases">
        <title>Draft genome sequence of Bacteroides cellulosilyticus (DSM 14838).</title>
        <authorList>
            <person name="Sudarsanam P."/>
            <person name="Ley R."/>
            <person name="Guruge J."/>
            <person name="Turnbaugh P.J."/>
            <person name="Mahowald M."/>
            <person name="Liep D."/>
            <person name="Gordon J."/>
        </authorList>
    </citation>
    <scope>NUCLEOTIDE SEQUENCE [LARGE SCALE GENOMIC DNA]</scope>
    <source>
        <strain evidence="1 2">DSM 14838</strain>
    </source>
</reference>
<dbReference type="AlphaFoldDB" id="E2NBI3"/>